<dbReference type="InterPro" id="IPR032675">
    <property type="entry name" value="LRR_dom_sf"/>
</dbReference>
<evidence type="ECO:0000256" key="6">
    <source>
        <dbReference type="ARBA" id="ARBA00024238"/>
    </source>
</evidence>
<dbReference type="GO" id="GO:0000398">
    <property type="term" value="P:mRNA splicing, via spliceosome"/>
    <property type="evidence" value="ECO:0007669"/>
    <property type="project" value="InterPro"/>
</dbReference>
<name>A0A316WCC9_9BASI</name>
<dbReference type="FunFam" id="3.80.10.10:FF:000026">
    <property type="entry name" value="U2 small nuclear ribonucleoprotein A"/>
    <property type="match status" value="1"/>
</dbReference>
<evidence type="ECO:0000256" key="5">
    <source>
        <dbReference type="ARBA" id="ARBA00024196"/>
    </source>
</evidence>
<organism evidence="7 8">
    <name type="scientific">Ceraceosorus guamensis</name>
    <dbReference type="NCBI Taxonomy" id="1522189"/>
    <lineage>
        <taxon>Eukaryota</taxon>
        <taxon>Fungi</taxon>
        <taxon>Dikarya</taxon>
        <taxon>Basidiomycota</taxon>
        <taxon>Ustilaginomycotina</taxon>
        <taxon>Exobasidiomycetes</taxon>
        <taxon>Ceraceosorales</taxon>
        <taxon>Ceraceosoraceae</taxon>
        <taxon>Ceraceosorus</taxon>
    </lineage>
</organism>
<keyword evidence="2" id="KW-0433">Leucine-rich repeat</keyword>
<dbReference type="Pfam" id="PF14580">
    <property type="entry name" value="LRR_9"/>
    <property type="match status" value="1"/>
</dbReference>
<keyword evidence="3" id="KW-0677">Repeat</keyword>
<accession>A0A316WCC9</accession>
<keyword evidence="8" id="KW-1185">Reference proteome</keyword>
<dbReference type="InParanoid" id="A0A316WCC9"/>
<dbReference type="EMBL" id="KZ819351">
    <property type="protein sequence ID" value="PWN46281.1"/>
    <property type="molecule type" value="Genomic_DNA"/>
</dbReference>
<comment type="subcellular location">
    <subcellularLocation>
        <location evidence="1">Nucleus</location>
    </subcellularLocation>
</comment>
<reference evidence="7 8" key="1">
    <citation type="journal article" date="2018" name="Mol. Biol. Evol.">
        <title>Broad Genomic Sampling Reveals a Smut Pathogenic Ancestry of the Fungal Clade Ustilaginomycotina.</title>
        <authorList>
            <person name="Kijpornyongpan T."/>
            <person name="Mondo S.J."/>
            <person name="Barry K."/>
            <person name="Sandor L."/>
            <person name="Lee J."/>
            <person name="Lipzen A."/>
            <person name="Pangilinan J."/>
            <person name="LaButti K."/>
            <person name="Hainaut M."/>
            <person name="Henrissat B."/>
            <person name="Grigoriev I.V."/>
            <person name="Spatafora J.W."/>
            <person name="Aime M.C."/>
        </authorList>
    </citation>
    <scope>NUCLEOTIDE SEQUENCE [LARGE SCALE GENOMIC DNA]</scope>
    <source>
        <strain evidence="7 8">MCA 4658</strain>
    </source>
</reference>
<dbReference type="GeneID" id="37034511"/>
<dbReference type="AlphaFoldDB" id="A0A316WCC9"/>
<dbReference type="SUPFAM" id="SSF52058">
    <property type="entry name" value="L domain-like"/>
    <property type="match status" value="1"/>
</dbReference>
<dbReference type="OrthoDB" id="433501at2759"/>
<evidence type="ECO:0000256" key="4">
    <source>
        <dbReference type="ARBA" id="ARBA00023242"/>
    </source>
</evidence>
<gene>
    <name evidence="7" type="ORF">IE81DRAFT_319167</name>
</gene>
<dbReference type="Gene3D" id="3.80.10.10">
    <property type="entry name" value="Ribonuclease Inhibitor"/>
    <property type="match status" value="1"/>
</dbReference>
<dbReference type="RefSeq" id="XP_025373441.1">
    <property type="nucleotide sequence ID" value="XM_025512641.1"/>
</dbReference>
<proteinExistence type="inferred from homology"/>
<evidence type="ECO:0000256" key="2">
    <source>
        <dbReference type="ARBA" id="ARBA00022614"/>
    </source>
</evidence>
<evidence type="ECO:0000256" key="1">
    <source>
        <dbReference type="ARBA" id="ARBA00004123"/>
    </source>
</evidence>
<evidence type="ECO:0000313" key="7">
    <source>
        <dbReference type="EMBL" id="PWN46281.1"/>
    </source>
</evidence>
<evidence type="ECO:0000313" key="8">
    <source>
        <dbReference type="Proteomes" id="UP000245783"/>
    </source>
</evidence>
<evidence type="ECO:0000256" key="3">
    <source>
        <dbReference type="ARBA" id="ARBA00022737"/>
    </source>
</evidence>
<dbReference type="GO" id="GO:0005686">
    <property type="term" value="C:U2 snRNP"/>
    <property type="evidence" value="ECO:0007669"/>
    <property type="project" value="TreeGrafter"/>
</dbReference>
<dbReference type="Proteomes" id="UP000245783">
    <property type="component" value="Unassembled WGS sequence"/>
</dbReference>
<dbReference type="GO" id="GO:0030620">
    <property type="term" value="F:U2 snRNA binding"/>
    <property type="evidence" value="ECO:0007669"/>
    <property type="project" value="InterPro"/>
</dbReference>
<dbReference type="FunCoup" id="A0A316WCC9">
    <property type="interactions" value="811"/>
</dbReference>
<sequence length="255" mass="28211">MKLTPELVARSQSTLSPLKDRELDLRGLKIPAIDNLGVTRDQNDSIDLTDNDIRVLGNLPSLPRLTQLVLSNNVITSIAPKIANAAPGLITLVLTNNRLDALASLQPLARFPRLEYLTLIGNPCTRKPHYREWVITRCKHVRVLDFKRVKEKERALAKSLMETEDGRPSTLAASIASSSKLAMQATDGASGTFEPGFTQKQKGQAGRLMSAEERKALEEAIDRATTLEEVKRLEERLRLGYTIEASKQSSADTEI</sequence>
<dbReference type="PANTHER" id="PTHR10552:SF6">
    <property type="entry name" value="U2 SMALL NUCLEAR RIBONUCLEOPROTEIN A"/>
    <property type="match status" value="1"/>
</dbReference>
<comment type="similarity">
    <text evidence="5">Belongs to the U2 small nuclear ribonucleoprotein A family.</text>
</comment>
<protein>
    <recommendedName>
        <fullName evidence="6">U2 small nuclear ribonucleoprotein A'</fullName>
    </recommendedName>
</protein>
<dbReference type="InterPro" id="IPR044640">
    <property type="entry name" value="RU2A"/>
</dbReference>
<dbReference type="PANTHER" id="PTHR10552">
    <property type="entry name" value="U2 SMALL NUCLEAR RIBONUCLEOPROTEIN A"/>
    <property type="match status" value="1"/>
</dbReference>
<dbReference type="STRING" id="1522189.A0A316WCC9"/>
<keyword evidence="4" id="KW-0539">Nucleus</keyword>